<evidence type="ECO:0000313" key="11">
    <source>
        <dbReference type="Proteomes" id="UP000823790"/>
    </source>
</evidence>
<feature type="transmembrane region" description="Helical" evidence="9">
    <location>
        <begin position="156"/>
        <end position="177"/>
    </location>
</feature>
<gene>
    <name evidence="10" type="ORF">J7I44_10260</name>
</gene>
<reference evidence="10 11" key="1">
    <citation type="submission" date="2021-04" db="EMBL/GenBank/DDBJ databases">
        <authorList>
            <person name="Huq M.A."/>
        </authorList>
    </citation>
    <scope>NUCLEOTIDE SEQUENCE [LARGE SCALE GENOMIC DNA]</scope>
    <source>
        <strain evidence="10 11">MAH-13</strain>
    </source>
</reference>
<name>A0ABS4DNQ0_9GAMM</name>
<keyword evidence="7 9" id="KW-0472">Membrane</keyword>
<feature type="transmembrane region" description="Helical" evidence="9">
    <location>
        <begin position="104"/>
        <end position="126"/>
    </location>
</feature>
<feature type="transmembrane region" description="Helical" evidence="9">
    <location>
        <begin position="133"/>
        <end position="150"/>
    </location>
</feature>
<organism evidence="10 11">
    <name type="scientific">Frateuria flava</name>
    <dbReference type="NCBI Taxonomy" id="2821489"/>
    <lineage>
        <taxon>Bacteria</taxon>
        <taxon>Pseudomonadati</taxon>
        <taxon>Pseudomonadota</taxon>
        <taxon>Gammaproteobacteria</taxon>
        <taxon>Lysobacterales</taxon>
        <taxon>Rhodanobacteraceae</taxon>
        <taxon>Frateuria</taxon>
    </lineage>
</organism>
<accession>A0ABS4DNQ0</accession>
<feature type="transmembrane region" description="Helical" evidence="9">
    <location>
        <begin position="355"/>
        <end position="380"/>
    </location>
</feature>
<evidence type="ECO:0000256" key="9">
    <source>
        <dbReference type="SAM" id="Phobius"/>
    </source>
</evidence>
<evidence type="ECO:0000256" key="6">
    <source>
        <dbReference type="ARBA" id="ARBA00022989"/>
    </source>
</evidence>
<evidence type="ECO:0008006" key="12">
    <source>
        <dbReference type="Google" id="ProtNLM"/>
    </source>
</evidence>
<keyword evidence="2" id="KW-1003">Cell membrane</keyword>
<comment type="subcellular location">
    <subcellularLocation>
        <location evidence="1">Cell membrane</location>
        <topology evidence="1">Multi-pass membrane protein</topology>
    </subcellularLocation>
</comment>
<feature type="compositionally biased region" description="Basic and acidic residues" evidence="8">
    <location>
        <begin position="451"/>
        <end position="464"/>
    </location>
</feature>
<dbReference type="RefSeq" id="WP_209619942.1">
    <property type="nucleotide sequence ID" value="NZ_JAGJRS010000019.1"/>
</dbReference>
<sequence>MSQPDTRARHWMWSALLVLITALSLGVRLHYVIHAQVLQPVDDQQHVRGDGVEYYAYARNLARYHVFSMAPETGTPPPPDSFRDPGYPSFLAAWMKAWPDWTHWYAAVLLSQAILSALAVPLGMLMARRWMPLPWLAAAGFLMALWPHSIASNSFILSESWVGFLTVAGLAWTGWALDKGRTAHAIGGTVVLAMAALSNAVLIPLVPLAVFWLLACRRINRRTALALLIFPVVFCTAWQIRGALLPPSPSSSGRALINLDQGSWPNYHAAYRGASRHDPEAAEALAAIERETTLLRREPLQGLQAILRRLSAEPIHYAAWYASKPMLFWGWDIQMGQGDVYVYPTRHSPFRENSALRAVAAICKALNPLLFGALVVAWIAIAIRRRQAPPSLQFASVLTIYVTFVYTVLQAEPRYSTPFRPLEILLALWAIWLAWGMASRHWGQADATVRDTYHNSPTTDRRTDPIGIKPASPG</sequence>
<evidence type="ECO:0000313" key="10">
    <source>
        <dbReference type="EMBL" id="MBP1474683.1"/>
    </source>
</evidence>
<evidence type="ECO:0000256" key="8">
    <source>
        <dbReference type="SAM" id="MobiDB-lite"/>
    </source>
</evidence>
<feature type="region of interest" description="Disordered" evidence="8">
    <location>
        <begin position="451"/>
        <end position="474"/>
    </location>
</feature>
<keyword evidence="5 9" id="KW-0812">Transmembrane</keyword>
<dbReference type="Proteomes" id="UP000823790">
    <property type="component" value="Unassembled WGS sequence"/>
</dbReference>
<evidence type="ECO:0000256" key="3">
    <source>
        <dbReference type="ARBA" id="ARBA00022676"/>
    </source>
</evidence>
<dbReference type="PANTHER" id="PTHR33908">
    <property type="entry name" value="MANNOSYLTRANSFERASE YKCB-RELATED"/>
    <property type="match status" value="1"/>
</dbReference>
<keyword evidence="3" id="KW-0328">Glycosyltransferase</keyword>
<evidence type="ECO:0000256" key="1">
    <source>
        <dbReference type="ARBA" id="ARBA00004651"/>
    </source>
</evidence>
<keyword evidence="6 9" id="KW-1133">Transmembrane helix</keyword>
<proteinExistence type="predicted"/>
<evidence type="ECO:0000256" key="4">
    <source>
        <dbReference type="ARBA" id="ARBA00022679"/>
    </source>
</evidence>
<comment type="caution">
    <text evidence="10">The sequence shown here is derived from an EMBL/GenBank/DDBJ whole genome shotgun (WGS) entry which is preliminary data.</text>
</comment>
<feature type="transmembrane region" description="Helical" evidence="9">
    <location>
        <begin position="392"/>
        <end position="409"/>
    </location>
</feature>
<evidence type="ECO:0000256" key="7">
    <source>
        <dbReference type="ARBA" id="ARBA00023136"/>
    </source>
</evidence>
<feature type="transmembrane region" description="Helical" evidence="9">
    <location>
        <begin position="12"/>
        <end position="33"/>
    </location>
</feature>
<feature type="transmembrane region" description="Helical" evidence="9">
    <location>
        <begin position="224"/>
        <end position="244"/>
    </location>
</feature>
<keyword evidence="11" id="KW-1185">Reference proteome</keyword>
<keyword evidence="4" id="KW-0808">Transferase</keyword>
<dbReference type="PANTHER" id="PTHR33908:SF11">
    <property type="entry name" value="MEMBRANE PROTEIN"/>
    <property type="match status" value="1"/>
</dbReference>
<dbReference type="InterPro" id="IPR050297">
    <property type="entry name" value="LipidA_mod_glycosyltrf_83"/>
</dbReference>
<dbReference type="EMBL" id="JAGJRS010000019">
    <property type="protein sequence ID" value="MBP1474683.1"/>
    <property type="molecule type" value="Genomic_DNA"/>
</dbReference>
<feature type="transmembrane region" description="Helical" evidence="9">
    <location>
        <begin position="421"/>
        <end position="438"/>
    </location>
</feature>
<protein>
    <recommendedName>
        <fullName evidence="12">Glycosyltransferase RgtA/B/C/D-like domain-containing protein</fullName>
    </recommendedName>
</protein>
<feature type="transmembrane region" description="Helical" evidence="9">
    <location>
        <begin position="189"/>
        <end position="212"/>
    </location>
</feature>
<evidence type="ECO:0000256" key="2">
    <source>
        <dbReference type="ARBA" id="ARBA00022475"/>
    </source>
</evidence>
<evidence type="ECO:0000256" key="5">
    <source>
        <dbReference type="ARBA" id="ARBA00022692"/>
    </source>
</evidence>